<dbReference type="GeneID" id="81598719"/>
<sequence length="452" mass="51794">MNPFLWLKVWPRGSIKSVDKEETFEPRIHLHYSPPEKKITMQELLLNQSATASPIAGTTPFPLLSREGVRAYRRALFQKKVLDQCASSPFPGTLVLRDAEKQSNFIKNFWTHPETMRIVCEAMGVPLDVIMPTEIGHTNIQVEGATVSEMTKNLNVEPTAEKVELTVEERAYDPLKDVSTIIPWHYDSYPYVCVLMLSETEGMIGGETYIKKGDGTAQKVEGPRIGHAVMLQGGEVEHLAARAKGVKERISTITSYRSGVPTVYDSSYMTNVRPYANLNSLYPEWTQYRLRKLRDEITHYLNKVEKEPELALDEVALEKLIAEQTDYLQRTSRQMIAPKEHQRILKAYGSAAYYDAPKIWRTVQSLPEFEKLASSADKNRVWMPESVYWMDFQSSNEAIRLGRPLKATMGNFIWDKEREYYMGDELLRQGLNELFLDWLGTSGLWGIYHKLA</sequence>
<proteinExistence type="predicted"/>
<reference evidence="1" key="2">
    <citation type="journal article" date="2023" name="IMA Fungus">
        <title>Comparative genomic study of the Penicillium genus elucidates a diverse pangenome and 15 lateral gene transfer events.</title>
        <authorList>
            <person name="Petersen C."/>
            <person name="Sorensen T."/>
            <person name="Nielsen M.R."/>
            <person name="Sondergaard T.E."/>
            <person name="Sorensen J.L."/>
            <person name="Fitzpatrick D.A."/>
            <person name="Frisvad J.C."/>
            <person name="Nielsen K.L."/>
        </authorList>
    </citation>
    <scope>NUCLEOTIDE SEQUENCE</scope>
    <source>
        <strain evidence="1">IBT 16125</strain>
    </source>
</reference>
<evidence type="ECO:0000313" key="1">
    <source>
        <dbReference type="EMBL" id="KAJ5454138.1"/>
    </source>
</evidence>
<gene>
    <name evidence="1" type="ORF">N7458_005094</name>
</gene>
<name>A0AAD6C881_9EURO</name>
<dbReference type="EMBL" id="JAPVEA010000005">
    <property type="protein sequence ID" value="KAJ5454138.1"/>
    <property type="molecule type" value="Genomic_DNA"/>
</dbReference>
<dbReference type="AlphaFoldDB" id="A0AAD6C881"/>
<dbReference type="PANTHER" id="PTHR41677">
    <property type="entry name" value="YALI0B19030P"/>
    <property type="match status" value="1"/>
</dbReference>
<dbReference type="Proteomes" id="UP001213681">
    <property type="component" value="Unassembled WGS sequence"/>
</dbReference>
<comment type="caution">
    <text evidence="1">The sequence shown here is derived from an EMBL/GenBank/DDBJ whole genome shotgun (WGS) entry which is preliminary data.</text>
</comment>
<protein>
    <submittedName>
        <fullName evidence="1">Uncharacterized protein</fullName>
    </submittedName>
</protein>
<keyword evidence="2" id="KW-1185">Reference proteome</keyword>
<evidence type="ECO:0000313" key="2">
    <source>
        <dbReference type="Proteomes" id="UP001213681"/>
    </source>
</evidence>
<accession>A0AAD6C881</accession>
<dbReference type="PANTHER" id="PTHR41677:SF1">
    <property type="entry name" value="FE2OG DIOXYGENASE DOMAIN-CONTAINING PROTEIN"/>
    <property type="match status" value="1"/>
</dbReference>
<dbReference type="RefSeq" id="XP_056767094.1">
    <property type="nucleotide sequence ID" value="XM_056908476.1"/>
</dbReference>
<reference evidence="1" key="1">
    <citation type="submission" date="2022-12" db="EMBL/GenBank/DDBJ databases">
        <authorList>
            <person name="Petersen C."/>
        </authorList>
    </citation>
    <scope>NUCLEOTIDE SEQUENCE</scope>
    <source>
        <strain evidence="1">IBT 16125</strain>
    </source>
</reference>
<organism evidence="1 2">
    <name type="scientific">Penicillium daleae</name>
    <dbReference type="NCBI Taxonomy" id="63821"/>
    <lineage>
        <taxon>Eukaryota</taxon>
        <taxon>Fungi</taxon>
        <taxon>Dikarya</taxon>
        <taxon>Ascomycota</taxon>
        <taxon>Pezizomycotina</taxon>
        <taxon>Eurotiomycetes</taxon>
        <taxon>Eurotiomycetidae</taxon>
        <taxon>Eurotiales</taxon>
        <taxon>Aspergillaceae</taxon>
        <taxon>Penicillium</taxon>
    </lineage>
</organism>